<keyword evidence="3" id="KW-1185">Reference proteome</keyword>
<evidence type="ECO:0000313" key="2">
    <source>
        <dbReference type="EnsemblMetazoa" id="CapteP217573"/>
    </source>
</evidence>
<dbReference type="EMBL" id="AMQN01013940">
    <property type="status" value="NOT_ANNOTATED_CDS"/>
    <property type="molecule type" value="Genomic_DNA"/>
</dbReference>
<reference evidence="3" key="1">
    <citation type="submission" date="2012-12" db="EMBL/GenBank/DDBJ databases">
        <authorList>
            <person name="Hellsten U."/>
            <person name="Grimwood J."/>
            <person name="Chapman J.A."/>
            <person name="Shapiro H."/>
            <person name="Aerts A."/>
            <person name="Otillar R.P."/>
            <person name="Terry A.Y."/>
            <person name="Boore J.L."/>
            <person name="Simakov O."/>
            <person name="Marletaz F."/>
            <person name="Cho S.-J."/>
            <person name="Edsinger-Gonzales E."/>
            <person name="Havlak P."/>
            <person name="Kuo D.-H."/>
            <person name="Larsson T."/>
            <person name="Lv J."/>
            <person name="Arendt D."/>
            <person name="Savage R."/>
            <person name="Osoegawa K."/>
            <person name="de Jong P."/>
            <person name="Lindberg D.R."/>
            <person name="Seaver E.C."/>
            <person name="Weisblat D.A."/>
            <person name="Putnam N.H."/>
            <person name="Grigoriev I.V."/>
            <person name="Rokhsar D.S."/>
        </authorList>
    </citation>
    <scope>NUCLEOTIDE SEQUENCE</scope>
    <source>
        <strain evidence="3">I ESC-2004</strain>
    </source>
</reference>
<protein>
    <submittedName>
        <fullName evidence="1 2">Uncharacterized protein</fullName>
    </submittedName>
</protein>
<sequence>MNCDLMSCVQPKFQSAVVDQQFGQLSVTVQNLQSFFWRTPGAKWATEGFWKKKKHNFHLLGRPFVRIVLHKDDNTPCRKVKEIQKFLDFEDVNPACSPDRYEPVRYFVGEPFHVIDQQGSPANKSDEREWDAIPVETIHSIIDGMS</sequence>
<dbReference type="Proteomes" id="UP000014760">
    <property type="component" value="Unassembled WGS sequence"/>
</dbReference>
<evidence type="ECO:0000313" key="3">
    <source>
        <dbReference type="Proteomes" id="UP000014760"/>
    </source>
</evidence>
<dbReference type="HOGENOM" id="CLU_1779218_0_0_1"/>
<gene>
    <name evidence="1" type="ORF">CAPTEDRAFT_217573</name>
</gene>
<reference evidence="2" key="3">
    <citation type="submission" date="2015-06" db="UniProtKB">
        <authorList>
            <consortium name="EnsemblMetazoa"/>
        </authorList>
    </citation>
    <scope>IDENTIFICATION</scope>
</reference>
<evidence type="ECO:0000313" key="1">
    <source>
        <dbReference type="EMBL" id="ELT91161.1"/>
    </source>
</evidence>
<dbReference type="EMBL" id="KB310617">
    <property type="protein sequence ID" value="ELT91161.1"/>
    <property type="molecule type" value="Genomic_DNA"/>
</dbReference>
<reference evidence="1 3" key="2">
    <citation type="journal article" date="2013" name="Nature">
        <title>Insights into bilaterian evolution from three spiralian genomes.</title>
        <authorList>
            <person name="Simakov O."/>
            <person name="Marletaz F."/>
            <person name="Cho S.J."/>
            <person name="Edsinger-Gonzales E."/>
            <person name="Havlak P."/>
            <person name="Hellsten U."/>
            <person name="Kuo D.H."/>
            <person name="Larsson T."/>
            <person name="Lv J."/>
            <person name="Arendt D."/>
            <person name="Savage R."/>
            <person name="Osoegawa K."/>
            <person name="de Jong P."/>
            <person name="Grimwood J."/>
            <person name="Chapman J.A."/>
            <person name="Shapiro H."/>
            <person name="Aerts A."/>
            <person name="Otillar R.P."/>
            <person name="Terry A.Y."/>
            <person name="Boore J.L."/>
            <person name="Grigoriev I.V."/>
            <person name="Lindberg D.R."/>
            <person name="Seaver E.C."/>
            <person name="Weisblat D.A."/>
            <person name="Putnam N.H."/>
            <person name="Rokhsar D.S."/>
        </authorList>
    </citation>
    <scope>NUCLEOTIDE SEQUENCE</scope>
    <source>
        <strain evidence="1 3">I ESC-2004</strain>
    </source>
</reference>
<organism evidence="1">
    <name type="scientific">Capitella teleta</name>
    <name type="common">Polychaete worm</name>
    <dbReference type="NCBI Taxonomy" id="283909"/>
    <lineage>
        <taxon>Eukaryota</taxon>
        <taxon>Metazoa</taxon>
        <taxon>Spiralia</taxon>
        <taxon>Lophotrochozoa</taxon>
        <taxon>Annelida</taxon>
        <taxon>Polychaeta</taxon>
        <taxon>Sedentaria</taxon>
        <taxon>Scolecida</taxon>
        <taxon>Capitellidae</taxon>
        <taxon>Capitella</taxon>
    </lineage>
</organism>
<accession>R7THX6</accession>
<dbReference type="EnsemblMetazoa" id="CapteT217573">
    <property type="protein sequence ID" value="CapteP217573"/>
    <property type="gene ID" value="CapteG217573"/>
</dbReference>
<proteinExistence type="predicted"/>
<dbReference type="OrthoDB" id="106945at2759"/>
<dbReference type="AlphaFoldDB" id="R7THX6"/>
<name>R7THX6_CAPTE</name>